<dbReference type="PROSITE" id="PS00518">
    <property type="entry name" value="ZF_RING_1"/>
    <property type="match status" value="1"/>
</dbReference>
<dbReference type="PROSITE" id="PS50119">
    <property type="entry name" value="ZF_BBOX"/>
    <property type="match status" value="1"/>
</dbReference>
<evidence type="ECO:0000313" key="8">
    <source>
        <dbReference type="Proteomes" id="UP000483820"/>
    </source>
</evidence>
<evidence type="ECO:0000259" key="6">
    <source>
        <dbReference type="PROSITE" id="PS50119"/>
    </source>
</evidence>
<keyword evidence="1" id="KW-0479">Metal-binding</keyword>
<proteinExistence type="predicted"/>
<dbReference type="Pfam" id="PF13445">
    <property type="entry name" value="zf-RING_UBOX"/>
    <property type="match status" value="1"/>
</dbReference>
<dbReference type="Proteomes" id="UP000483820">
    <property type="component" value="Chromosome II"/>
</dbReference>
<gene>
    <name evidence="7" type="ORF">GCK72_005158</name>
</gene>
<dbReference type="InterPro" id="IPR013083">
    <property type="entry name" value="Znf_RING/FYVE/PHD"/>
</dbReference>
<comment type="caution">
    <text evidence="7">The sequence shown here is derived from an EMBL/GenBank/DDBJ whole genome shotgun (WGS) entry which is preliminary data.</text>
</comment>
<dbReference type="CTD" id="9822428"/>
<accession>A0A6A5HEH6</accession>
<evidence type="ECO:0000313" key="7">
    <source>
        <dbReference type="EMBL" id="KAF1765206.1"/>
    </source>
</evidence>
<evidence type="ECO:0000259" key="5">
    <source>
        <dbReference type="PROSITE" id="PS50089"/>
    </source>
</evidence>
<dbReference type="PANTHER" id="PTHR47156">
    <property type="entry name" value="PROTEIN CBG20824"/>
    <property type="match status" value="1"/>
</dbReference>
<dbReference type="Gene3D" id="3.30.160.60">
    <property type="entry name" value="Classic Zinc Finger"/>
    <property type="match status" value="1"/>
</dbReference>
<dbReference type="AlphaFoldDB" id="A0A6A5HEH6"/>
<evidence type="ECO:0000256" key="4">
    <source>
        <dbReference type="PROSITE-ProRule" id="PRU00024"/>
    </source>
</evidence>
<dbReference type="InterPro" id="IPR000315">
    <property type="entry name" value="Znf_B-box"/>
</dbReference>
<protein>
    <recommendedName>
        <fullName evidence="9">RING-type domain-containing protein</fullName>
    </recommendedName>
</protein>
<dbReference type="SUPFAM" id="SSF57850">
    <property type="entry name" value="RING/U-box"/>
    <property type="match status" value="1"/>
</dbReference>
<dbReference type="SUPFAM" id="SSF57845">
    <property type="entry name" value="B-box zinc-binding domain"/>
    <property type="match status" value="1"/>
</dbReference>
<feature type="domain" description="B box-type" evidence="6">
    <location>
        <begin position="101"/>
        <end position="147"/>
    </location>
</feature>
<dbReference type="InterPro" id="IPR017907">
    <property type="entry name" value="Znf_RING_CS"/>
</dbReference>
<dbReference type="PANTHER" id="PTHR47156:SF9">
    <property type="entry name" value="PROTEIN CBG26870"/>
    <property type="match status" value="1"/>
</dbReference>
<keyword evidence="2 4" id="KW-0863">Zinc-finger</keyword>
<dbReference type="GeneID" id="9822428"/>
<name>A0A6A5HEH6_CAERE</name>
<dbReference type="SMART" id="SM00184">
    <property type="entry name" value="RING"/>
    <property type="match status" value="1"/>
</dbReference>
<dbReference type="KEGG" id="crq:GCK72_005158"/>
<organism evidence="7 8">
    <name type="scientific">Caenorhabditis remanei</name>
    <name type="common">Caenorhabditis vulgaris</name>
    <dbReference type="NCBI Taxonomy" id="31234"/>
    <lineage>
        <taxon>Eukaryota</taxon>
        <taxon>Metazoa</taxon>
        <taxon>Ecdysozoa</taxon>
        <taxon>Nematoda</taxon>
        <taxon>Chromadorea</taxon>
        <taxon>Rhabditida</taxon>
        <taxon>Rhabditina</taxon>
        <taxon>Rhabditomorpha</taxon>
        <taxon>Rhabditoidea</taxon>
        <taxon>Rhabditidae</taxon>
        <taxon>Peloderinae</taxon>
        <taxon>Caenorhabditis</taxon>
    </lineage>
</organism>
<keyword evidence="3" id="KW-0862">Zinc</keyword>
<reference evidence="7 8" key="1">
    <citation type="submission" date="2019-12" db="EMBL/GenBank/DDBJ databases">
        <title>Chromosome-level assembly of the Caenorhabditis remanei genome.</title>
        <authorList>
            <person name="Teterina A.A."/>
            <person name="Willis J.H."/>
            <person name="Phillips P.C."/>
        </authorList>
    </citation>
    <scope>NUCLEOTIDE SEQUENCE [LARGE SCALE GENOMIC DNA]</scope>
    <source>
        <strain evidence="7 8">PX506</strain>
        <tissue evidence="7">Whole organism</tissue>
    </source>
</reference>
<sequence length="500" mass="57652">MDALRAGTALCQICEREFNEENDLIPRILTECGHTLCTECITKICSGGKNVVCPFDRISTIVPEGDAKKLKKNFTILQMKEEEKFRKWQIMSTKRDKKTRRNDGTCDENPAHRAANYCKSCDADLCDECWDWVHSLTILAHHEKTMMFDKPIESPDCQFHIGEKAAFVCKVESCKKLQTRLMCHVCFREKNNYHFNHGYVPLQSEVAEMRQKILQSMKVAEGKEVLILKNIEKLQDAITTYSFLGSPYRDKMLELKRFRYFAPETDELIASKMKVAIEERIDRLHQRIANQKADVDWIRKNKAGLERLMAMPNSKLVELRWEVDMTIERIEKASVKHPKALASCANCIVHVPSSNPLRIEVKPAYRLEIRDNSNATMNFLDQKSVLVSSKNNVRRYKNHFFRIIEQTEDIKVCSEGLSLIIVVDPFNGDHDRQCSALELLENAPAYENIVVGLTPFNFQAVSTFLAKLVDIGDKDPRVRIVYINDPETDVEKMVDFSMDK</sequence>
<dbReference type="RefSeq" id="XP_003116757.2">
    <property type="nucleotide sequence ID" value="XM_003116709.2"/>
</dbReference>
<evidence type="ECO:0000256" key="3">
    <source>
        <dbReference type="ARBA" id="ARBA00022833"/>
    </source>
</evidence>
<dbReference type="Gene3D" id="3.30.40.10">
    <property type="entry name" value="Zinc/RING finger domain, C3HC4 (zinc finger)"/>
    <property type="match status" value="1"/>
</dbReference>
<dbReference type="GO" id="GO:0008270">
    <property type="term" value="F:zinc ion binding"/>
    <property type="evidence" value="ECO:0007669"/>
    <property type="project" value="UniProtKB-KW"/>
</dbReference>
<evidence type="ECO:0008006" key="9">
    <source>
        <dbReference type="Google" id="ProtNLM"/>
    </source>
</evidence>
<feature type="domain" description="RING-type" evidence="5">
    <location>
        <begin position="11"/>
        <end position="57"/>
    </location>
</feature>
<dbReference type="EMBL" id="WUAV01000002">
    <property type="protein sequence ID" value="KAF1765206.1"/>
    <property type="molecule type" value="Genomic_DNA"/>
</dbReference>
<evidence type="ECO:0000256" key="2">
    <source>
        <dbReference type="ARBA" id="ARBA00022771"/>
    </source>
</evidence>
<dbReference type="InterPro" id="IPR001841">
    <property type="entry name" value="Znf_RING"/>
</dbReference>
<dbReference type="InterPro" id="IPR052667">
    <property type="entry name" value="E3_ubiquitin-ligase_RING"/>
</dbReference>
<dbReference type="PROSITE" id="PS50089">
    <property type="entry name" value="ZF_RING_2"/>
    <property type="match status" value="1"/>
</dbReference>
<evidence type="ECO:0000256" key="1">
    <source>
        <dbReference type="ARBA" id="ARBA00022723"/>
    </source>
</evidence>
<dbReference type="InterPro" id="IPR027370">
    <property type="entry name" value="Znf-RING_euk"/>
</dbReference>